<dbReference type="GeneID" id="6078752"/>
<dbReference type="RefSeq" id="XP_001883207.1">
    <property type="nucleotide sequence ID" value="XM_001883172.1"/>
</dbReference>
<gene>
    <name evidence="2" type="ORF">LACBIDRAFT_329052</name>
</gene>
<proteinExistence type="predicted"/>
<protein>
    <submittedName>
        <fullName evidence="2">Predicted protein</fullName>
    </submittedName>
</protein>
<sequence length="185" mass="20595">ISRPSTRLKSNATNPATENLPNVGITNRNLDYANHIQRGCENDDSNAECPTTPSTTKAASRLGHCPIHSRKSDTNDGSGEFQHKRPRRDTHGRAWDGAPPGGKWWGWEARGSKSRLHRYFRFAILDCRLNALQYPPSGLQLDKGNSKESLSENMITTITNGRPVLCRLRFGWLSGPCQLNANART</sequence>
<evidence type="ECO:0000313" key="2">
    <source>
        <dbReference type="EMBL" id="EDR06346.1"/>
    </source>
</evidence>
<dbReference type="Proteomes" id="UP000001194">
    <property type="component" value="Unassembled WGS sequence"/>
</dbReference>
<accession>B0DGW8</accession>
<feature type="non-terminal residue" evidence="2">
    <location>
        <position position="1"/>
    </location>
</feature>
<dbReference type="EMBL" id="DS547109">
    <property type="protein sequence ID" value="EDR06346.1"/>
    <property type="molecule type" value="Genomic_DNA"/>
</dbReference>
<evidence type="ECO:0000256" key="1">
    <source>
        <dbReference type="SAM" id="MobiDB-lite"/>
    </source>
</evidence>
<name>B0DGW8_LACBS</name>
<evidence type="ECO:0000313" key="3">
    <source>
        <dbReference type="Proteomes" id="UP000001194"/>
    </source>
</evidence>
<feature type="region of interest" description="Disordered" evidence="1">
    <location>
        <begin position="41"/>
        <end position="97"/>
    </location>
</feature>
<dbReference type="AlphaFoldDB" id="B0DGW8"/>
<feature type="region of interest" description="Disordered" evidence="1">
    <location>
        <begin position="1"/>
        <end position="25"/>
    </location>
</feature>
<keyword evidence="3" id="KW-1185">Reference proteome</keyword>
<organism evidence="3">
    <name type="scientific">Laccaria bicolor (strain S238N-H82 / ATCC MYA-4686)</name>
    <name type="common">Bicoloured deceiver</name>
    <name type="synonym">Laccaria laccata var. bicolor</name>
    <dbReference type="NCBI Taxonomy" id="486041"/>
    <lineage>
        <taxon>Eukaryota</taxon>
        <taxon>Fungi</taxon>
        <taxon>Dikarya</taxon>
        <taxon>Basidiomycota</taxon>
        <taxon>Agaricomycotina</taxon>
        <taxon>Agaricomycetes</taxon>
        <taxon>Agaricomycetidae</taxon>
        <taxon>Agaricales</taxon>
        <taxon>Agaricineae</taxon>
        <taxon>Hydnangiaceae</taxon>
        <taxon>Laccaria</taxon>
    </lineage>
</organism>
<feature type="compositionally biased region" description="Polar residues" evidence="1">
    <location>
        <begin position="48"/>
        <end position="58"/>
    </location>
</feature>
<dbReference type="HOGENOM" id="CLU_1464641_0_0_1"/>
<dbReference type="InParanoid" id="B0DGW8"/>
<dbReference type="KEGG" id="lbc:LACBIDRAFT_329052"/>
<reference evidence="2 3" key="1">
    <citation type="journal article" date="2008" name="Nature">
        <title>The genome of Laccaria bicolor provides insights into mycorrhizal symbiosis.</title>
        <authorList>
            <person name="Martin F."/>
            <person name="Aerts A."/>
            <person name="Ahren D."/>
            <person name="Brun A."/>
            <person name="Danchin E.G.J."/>
            <person name="Duchaussoy F."/>
            <person name="Gibon J."/>
            <person name="Kohler A."/>
            <person name="Lindquist E."/>
            <person name="Pereda V."/>
            <person name="Salamov A."/>
            <person name="Shapiro H.J."/>
            <person name="Wuyts J."/>
            <person name="Blaudez D."/>
            <person name="Buee M."/>
            <person name="Brokstein P."/>
            <person name="Canbaeck B."/>
            <person name="Cohen D."/>
            <person name="Courty P.E."/>
            <person name="Coutinho P.M."/>
            <person name="Delaruelle C."/>
            <person name="Detter J.C."/>
            <person name="Deveau A."/>
            <person name="DiFazio S."/>
            <person name="Duplessis S."/>
            <person name="Fraissinet-Tachet L."/>
            <person name="Lucic E."/>
            <person name="Frey-Klett P."/>
            <person name="Fourrey C."/>
            <person name="Feussner I."/>
            <person name="Gay G."/>
            <person name="Grimwood J."/>
            <person name="Hoegger P.J."/>
            <person name="Jain P."/>
            <person name="Kilaru S."/>
            <person name="Labbe J."/>
            <person name="Lin Y.C."/>
            <person name="Legue V."/>
            <person name="Le Tacon F."/>
            <person name="Marmeisse R."/>
            <person name="Melayah D."/>
            <person name="Montanini B."/>
            <person name="Muratet M."/>
            <person name="Nehls U."/>
            <person name="Niculita-Hirzel H."/>
            <person name="Oudot-Le Secq M.P."/>
            <person name="Peter M."/>
            <person name="Quesneville H."/>
            <person name="Rajashekar B."/>
            <person name="Reich M."/>
            <person name="Rouhier N."/>
            <person name="Schmutz J."/>
            <person name="Yin T."/>
            <person name="Chalot M."/>
            <person name="Henrissat B."/>
            <person name="Kuees U."/>
            <person name="Lucas S."/>
            <person name="Van de Peer Y."/>
            <person name="Podila G.K."/>
            <person name="Polle A."/>
            <person name="Pukkila P.J."/>
            <person name="Richardson P.M."/>
            <person name="Rouze P."/>
            <person name="Sanders I.R."/>
            <person name="Stajich J.E."/>
            <person name="Tunlid A."/>
            <person name="Tuskan G."/>
            <person name="Grigoriev I.V."/>
        </authorList>
    </citation>
    <scope>NUCLEOTIDE SEQUENCE [LARGE SCALE GENOMIC DNA]</scope>
    <source>
        <strain evidence="3">S238N-H82 / ATCC MYA-4686</strain>
    </source>
</reference>